<sequence length="149" mass="17737">MINIKNKNRILEFISLFLFFAFFLIIEFFIFTLVGIGFLSFLGFDYNSFWSVILFFVIYFCAAIPTDFLCIAILDIFKYINKFSYFNYKILEFITEITLTFITINFIDFLMNCINIPLYTEVLFSILNYLLSQCIDFLDKDKNKDSISK</sequence>
<protein>
    <recommendedName>
        <fullName evidence="4">Regulatory protein YrvL</fullName>
    </recommendedName>
</protein>
<evidence type="ECO:0008006" key="4">
    <source>
        <dbReference type="Google" id="ProtNLM"/>
    </source>
</evidence>
<dbReference type="RefSeq" id="WP_095404947.1">
    <property type="nucleotide sequence ID" value="NZ_NOJZ02000001.1"/>
</dbReference>
<reference evidence="2 3" key="1">
    <citation type="journal article" date="2017" name="Genome Announc.">
        <title>Draft Genome Sequence of Romboutsia maritimum sp. nov. Strain CCRI-22766(T), Isolated from Coastal Estuarine Mud.</title>
        <authorList>
            <person name="Maheux A.F."/>
            <person name="Boudreau D.K."/>
            <person name="Berube E."/>
            <person name="Boissinot M."/>
            <person name="Raymond F."/>
            <person name="Brodeur S."/>
            <person name="Corbeil J."/>
            <person name="Brightwell G."/>
            <person name="Broda D."/>
            <person name="Omar R.F."/>
            <person name="Bergeron M.G."/>
        </authorList>
    </citation>
    <scope>NUCLEOTIDE SEQUENCE [LARGE SCALE GENOMIC DNA]</scope>
    <source>
        <strain evidence="2 3">CCRI-22766</strain>
    </source>
</reference>
<comment type="caution">
    <text evidence="2">The sequence shown here is derived from an EMBL/GenBank/DDBJ whole genome shotgun (WGS) entry which is preliminary data.</text>
</comment>
<feature type="transmembrane region" description="Helical" evidence="1">
    <location>
        <begin position="48"/>
        <end position="74"/>
    </location>
</feature>
<dbReference type="Proteomes" id="UP000243494">
    <property type="component" value="Unassembled WGS sequence"/>
</dbReference>
<dbReference type="OrthoDB" id="1753792at2"/>
<dbReference type="Pfam" id="PF14184">
    <property type="entry name" value="YrvL"/>
    <property type="match status" value="1"/>
</dbReference>
<dbReference type="InterPro" id="IPR025912">
    <property type="entry name" value="YrvL"/>
</dbReference>
<keyword evidence="3" id="KW-1185">Reference proteome</keyword>
<evidence type="ECO:0000313" key="2">
    <source>
        <dbReference type="EMBL" id="RDY24694.1"/>
    </source>
</evidence>
<evidence type="ECO:0000313" key="3">
    <source>
        <dbReference type="Proteomes" id="UP000243494"/>
    </source>
</evidence>
<organism evidence="2 3">
    <name type="scientific">Romboutsia maritimum</name>
    <dbReference type="NCBI Taxonomy" id="2020948"/>
    <lineage>
        <taxon>Bacteria</taxon>
        <taxon>Bacillati</taxon>
        <taxon>Bacillota</taxon>
        <taxon>Clostridia</taxon>
        <taxon>Peptostreptococcales</taxon>
        <taxon>Peptostreptococcaceae</taxon>
        <taxon>Romboutsia</taxon>
    </lineage>
</organism>
<keyword evidence="1" id="KW-0472">Membrane</keyword>
<feature type="transmembrane region" description="Helical" evidence="1">
    <location>
        <begin position="86"/>
        <end position="107"/>
    </location>
</feature>
<feature type="transmembrane region" description="Helical" evidence="1">
    <location>
        <begin position="12"/>
        <end position="42"/>
    </location>
</feature>
<accession>A0A371IW31</accession>
<evidence type="ECO:0000256" key="1">
    <source>
        <dbReference type="SAM" id="Phobius"/>
    </source>
</evidence>
<keyword evidence="1" id="KW-1133">Transmembrane helix</keyword>
<dbReference type="EMBL" id="NOJZ02000001">
    <property type="protein sequence ID" value="RDY24694.1"/>
    <property type="molecule type" value="Genomic_DNA"/>
</dbReference>
<proteinExistence type="predicted"/>
<name>A0A371IW31_9FIRM</name>
<keyword evidence="1" id="KW-0812">Transmembrane</keyword>
<gene>
    <name evidence="2" type="ORF">CHF27_000400</name>
</gene>
<dbReference type="AlphaFoldDB" id="A0A371IW31"/>